<comment type="caution">
    <text evidence="3">The sequence shown here is derived from an EMBL/GenBank/DDBJ whole genome shotgun (WGS) entry which is preliminary data.</text>
</comment>
<dbReference type="Gene3D" id="3.40.50.280">
    <property type="entry name" value="Cobalamin-binding domain"/>
    <property type="match status" value="1"/>
</dbReference>
<dbReference type="Pfam" id="PF13411">
    <property type="entry name" value="MerR_1"/>
    <property type="match status" value="1"/>
</dbReference>
<dbReference type="InterPro" id="IPR006158">
    <property type="entry name" value="Cobalamin-bd"/>
</dbReference>
<name>A0A150WN32_BDEBC</name>
<dbReference type="GO" id="GO:0031419">
    <property type="term" value="F:cobalamin binding"/>
    <property type="evidence" value="ECO:0007669"/>
    <property type="project" value="InterPro"/>
</dbReference>
<feature type="domain" description="B12-binding" evidence="2">
    <location>
        <begin position="171"/>
        <end position="293"/>
    </location>
</feature>
<dbReference type="SUPFAM" id="SSF46955">
    <property type="entry name" value="Putative DNA-binding domain"/>
    <property type="match status" value="1"/>
</dbReference>
<evidence type="ECO:0000259" key="1">
    <source>
        <dbReference type="PROSITE" id="PS50937"/>
    </source>
</evidence>
<sequence>MVDLTGATEFLLRSWELRYKVVRPKRTKTGRRMYTDADVMKISKIMQLTRQGFKISQLSSLNLSELQELEVKTHGLKSPQVAMNKKTGALQKVFQSLAKTDWESLKSVFNEERKRLSAADFVHTFIVPVAQHMSLLSLNNGIDIIQEHLLTSLIKESLYSLSVKPSRKKNKFKMIFATIEGDHHDLGLLIAKVIADVHGHECVYLGSHVPKKELSEACVRLRPTHVIIGTSFGSQEFYRESILKYLNFVDRHIPASIALWVGGPGGQGLSLKMERSFYIFKSLEEYEGHICLR</sequence>
<reference evidence="3 4" key="1">
    <citation type="submission" date="2016-03" db="EMBL/GenBank/DDBJ databases">
        <authorList>
            <person name="Ploux O."/>
        </authorList>
    </citation>
    <scope>NUCLEOTIDE SEQUENCE [LARGE SCALE GENOMIC DNA]</scope>
    <source>
        <strain evidence="3 4">R0</strain>
    </source>
</reference>
<evidence type="ECO:0000259" key="2">
    <source>
        <dbReference type="PROSITE" id="PS51332"/>
    </source>
</evidence>
<keyword evidence="4" id="KW-1185">Reference proteome</keyword>
<dbReference type="EMBL" id="LUKE01000001">
    <property type="protein sequence ID" value="KYG65699.1"/>
    <property type="molecule type" value="Genomic_DNA"/>
</dbReference>
<protein>
    <recommendedName>
        <fullName evidence="5">HTH merR-type domain-containing protein</fullName>
    </recommendedName>
</protein>
<dbReference type="GO" id="GO:0003677">
    <property type="term" value="F:DNA binding"/>
    <property type="evidence" value="ECO:0007669"/>
    <property type="project" value="InterPro"/>
</dbReference>
<dbReference type="PROSITE" id="PS51332">
    <property type="entry name" value="B12_BINDING"/>
    <property type="match status" value="1"/>
</dbReference>
<dbReference type="InterPro" id="IPR036724">
    <property type="entry name" value="Cobalamin-bd_sf"/>
</dbReference>
<organism evidence="3 4">
    <name type="scientific">Bdellovibrio bacteriovorus</name>
    <dbReference type="NCBI Taxonomy" id="959"/>
    <lineage>
        <taxon>Bacteria</taxon>
        <taxon>Pseudomonadati</taxon>
        <taxon>Bdellovibrionota</taxon>
        <taxon>Bdellovibrionia</taxon>
        <taxon>Bdellovibrionales</taxon>
        <taxon>Pseudobdellovibrionaceae</taxon>
        <taxon>Bdellovibrio</taxon>
    </lineage>
</organism>
<dbReference type="AlphaFoldDB" id="A0A150WN32"/>
<dbReference type="Proteomes" id="UP000075320">
    <property type="component" value="Unassembled WGS sequence"/>
</dbReference>
<gene>
    <name evidence="3" type="ORF">AZI86_01080</name>
</gene>
<proteinExistence type="predicted"/>
<dbReference type="Gene3D" id="1.10.1660.10">
    <property type="match status" value="1"/>
</dbReference>
<dbReference type="PROSITE" id="PS50937">
    <property type="entry name" value="HTH_MERR_2"/>
    <property type="match status" value="1"/>
</dbReference>
<dbReference type="GO" id="GO:0046872">
    <property type="term" value="F:metal ion binding"/>
    <property type="evidence" value="ECO:0007669"/>
    <property type="project" value="InterPro"/>
</dbReference>
<evidence type="ECO:0000313" key="3">
    <source>
        <dbReference type="EMBL" id="KYG65699.1"/>
    </source>
</evidence>
<dbReference type="InterPro" id="IPR000551">
    <property type="entry name" value="MerR-type_HTH_dom"/>
</dbReference>
<evidence type="ECO:0008006" key="5">
    <source>
        <dbReference type="Google" id="ProtNLM"/>
    </source>
</evidence>
<evidence type="ECO:0000313" key="4">
    <source>
        <dbReference type="Proteomes" id="UP000075320"/>
    </source>
</evidence>
<dbReference type="CDD" id="cd02065">
    <property type="entry name" value="B12-binding_like"/>
    <property type="match status" value="1"/>
</dbReference>
<feature type="domain" description="HTH merR-type" evidence="1">
    <location>
        <begin position="1"/>
        <end position="64"/>
    </location>
</feature>
<dbReference type="InterPro" id="IPR009061">
    <property type="entry name" value="DNA-bd_dom_put_sf"/>
</dbReference>
<dbReference type="InterPro" id="IPR036594">
    <property type="entry name" value="Meth_synthase_dom"/>
</dbReference>
<dbReference type="Gene3D" id="1.10.1240.10">
    <property type="entry name" value="Methionine synthase domain"/>
    <property type="match status" value="1"/>
</dbReference>
<dbReference type="GO" id="GO:0006355">
    <property type="term" value="P:regulation of DNA-templated transcription"/>
    <property type="evidence" value="ECO:0007669"/>
    <property type="project" value="InterPro"/>
</dbReference>
<accession>A0A150WN32</accession>
<dbReference type="SUPFAM" id="SSF52242">
    <property type="entry name" value="Cobalamin (vitamin B12)-binding domain"/>
    <property type="match status" value="1"/>
</dbReference>